<gene>
    <name evidence="1" type="ORF">SAMN05660909_05658</name>
</gene>
<protein>
    <submittedName>
        <fullName evidence="1">YaaC-like Protein</fullName>
    </submittedName>
</protein>
<dbReference type="STRING" id="408074.SAMN05660909_05658"/>
<organism evidence="1 2">
    <name type="scientific">Chitinophaga terrae</name>
    <name type="common">ex Kim and Jung 2007</name>
    <dbReference type="NCBI Taxonomy" id="408074"/>
    <lineage>
        <taxon>Bacteria</taxon>
        <taxon>Pseudomonadati</taxon>
        <taxon>Bacteroidota</taxon>
        <taxon>Chitinophagia</taxon>
        <taxon>Chitinophagales</taxon>
        <taxon>Chitinophagaceae</taxon>
        <taxon>Chitinophaga</taxon>
    </lineage>
</organism>
<dbReference type="EMBL" id="FNRL01000056">
    <property type="protein sequence ID" value="SEB12314.1"/>
    <property type="molecule type" value="Genomic_DNA"/>
</dbReference>
<name>A0A1H4GS08_9BACT</name>
<dbReference type="Pfam" id="PF14175">
    <property type="entry name" value="YaaC"/>
    <property type="match status" value="1"/>
</dbReference>
<dbReference type="RefSeq" id="WP_089766326.1">
    <property type="nucleotide sequence ID" value="NZ_BKAT01000079.1"/>
</dbReference>
<dbReference type="AlphaFoldDB" id="A0A1H4GS08"/>
<evidence type="ECO:0000313" key="2">
    <source>
        <dbReference type="Proteomes" id="UP000199656"/>
    </source>
</evidence>
<evidence type="ECO:0000313" key="1">
    <source>
        <dbReference type="EMBL" id="SEB12314.1"/>
    </source>
</evidence>
<accession>A0A1H4GS08</accession>
<reference evidence="2" key="1">
    <citation type="submission" date="2016-10" db="EMBL/GenBank/DDBJ databases">
        <authorList>
            <person name="Varghese N."/>
            <person name="Submissions S."/>
        </authorList>
    </citation>
    <scope>NUCLEOTIDE SEQUENCE [LARGE SCALE GENOMIC DNA]</scope>
    <source>
        <strain evidence="2">DSM 23920</strain>
    </source>
</reference>
<proteinExistence type="predicted"/>
<sequence>MQNKAWNKLLEFETRDLVERFIKNKHNRDSTARQVLEITSNFIQAREYFKNSQRAEITVKPLLQYYGVASLARGLILSCSPKISESSMKPSHGLDTLNWREALVKKDFGSLTVTIKQGTFYELLTSTGNKTYLKHNSSGVNWSLDFPLPKIGTQITLIDLVQTISDFSDEFETWTQRKLHFLTIQSLKHSSQGEGYEFVVNKPIDSSTIAEILSEEIYGPYSITENGGKTTISTKTNHIPQFSQRFTDPFNIGIGDISLTRPINNNLYLNVLSQYYLLSFFLGMLSRYFPSTWISLGRTEKGDSVYPLFIKIIDAIDKYFPLLIVEYLGGPYNFEKKEIA</sequence>
<dbReference type="Proteomes" id="UP000199656">
    <property type="component" value="Unassembled WGS sequence"/>
</dbReference>
<keyword evidence="2" id="KW-1185">Reference proteome</keyword>
<dbReference type="OrthoDB" id="1419607at2"/>
<dbReference type="InterPro" id="IPR026988">
    <property type="entry name" value="YaaC-like"/>
</dbReference>